<keyword evidence="6" id="KW-1185">Reference proteome</keyword>
<reference evidence="5 6" key="1">
    <citation type="submission" date="2022-06" db="EMBL/GenBank/DDBJ databases">
        <title>Draft genome sequence of type strain Streptomyces rubrisoli DSM 42083.</title>
        <authorList>
            <person name="Duangmal K."/>
            <person name="Klaysubun C."/>
        </authorList>
    </citation>
    <scope>NUCLEOTIDE SEQUENCE [LARGE SCALE GENOMIC DNA]</scope>
    <source>
        <strain evidence="5 6">DSM 42083</strain>
    </source>
</reference>
<dbReference type="Gene3D" id="3.40.50.12780">
    <property type="entry name" value="N-terminal domain of ligase-like"/>
    <property type="match status" value="1"/>
</dbReference>
<evidence type="ECO:0000256" key="2">
    <source>
        <dbReference type="SAM" id="MobiDB-lite"/>
    </source>
</evidence>
<evidence type="ECO:0000256" key="1">
    <source>
        <dbReference type="ARBA" id="ARBA00022598"/>
    </source>
</evidence>
<evidence type="ECO:0000259" key="3">
    <source>
        <dbReference type="Pfam" id="PF00501"/>
    </source>
</evidence>
<protein>
    <submittedName>
        <fullName evidence="5">AMP-binding protein</fullName>
    </submittedName>
</protein>
<accession>A0ABT1PI84</accession>
<dbReference type="SUPFAM" id="SSF56801">
    <property type="entry name" value="Acetyl-CoA synthetase-like"/>
    <property type="match status" value="1"/>
</dbReference>
<evidence type="ECO:0000259" key="4">
    <source>
        <dbReference type="Pfam" id="PF13193"/>
    </source>
</evidence>
<comment type="caution">
    <text evidence="5">The sequence shown here is derived from an EMBL/GenBank/DDBJ whole genome shotgun (WGS) entry which is preliminary data.</text>
</comment>
<evidence type="ECO:0000313" key="6">
    <source>
        <dbReference type="Proteomes" id="UP001206206"/>
    </source>
</evidence>
<dbReference type="PANTHER" id="PTHR43352:SF1">
    <property type="entry name" value="ANTHRANILATE--COA LIGASE"/>
    <property type="match status" value="1"/>
</dbReference>
<feature type="domain" description="AMP-binding enzyme C-terminal" evidence="4">
    <location>
        <begin position="462"/>
        <end position="540"/>
    </location>
</feature>
<dbReference type="RefSeq" id="WP_255930386.1">
    <property type="nucleotide sequence ID" value="NZ_JANFNH010000028.1"/>
</dbReference>
<organism evidence="5 6">
    <name type="scientific">Streptantibioticus rubrisoli</name>
    <dbReference type="NCBI Taxonomy" id="1387313"/>
    <lineage>
        <taxon>Bacteria</taxon>
        <taxon>Bacillati</taxon>
        <taxon>Actinomycetota</taxon>
        <taxon>Actinomycetes</taxon>
        <taxon>Kitasatosporales</taxon>
        <taxon>Streptomycetaceae</taxon>
        <taxon>Streptantibioticus</taxon>
    </lineage>
</organism>
<dbReference type="PANTHER" id="PTHR43352">
    <property type="entry name" value="ACETYL-COA SYNTHETASE"/>
    <property type="match status" value="1"/>
</dbReference>
<feature type="region of interest" description="Disordered" evidence="2">
    <location>
        <begin position="1"/>
        <end position="20"/>
    </location>
</feature>
<name>A0ABT1PI84_9ACTN</name>
<dbReference type="InterPro" id="IPR045851">
    <property type="entry name" value="AMP-bd_C_sf"/>
</dbReference>
<dbReference type="PROSITE" id="PS00455">
    <property type="entry name" value="AMP_BINDING"/>
    <property type="match status" value="1"/>
</dbReference>
<sequence>MNAPPKPSSGTAHTDTFVQDNLPPESLQPEFLFDEPAVRFPARLNCAAELVDRAVGPAGWADRLAMLSPEGVRWTYAELDAVVSRIAHVLTEDMGLVPGNRVLLRGVNSPQMSAVWLAVIKAGGVVVTTMPLLRTKELVYVMEKARISHVLCERALDAEMVAAAARARTGGAPRMMFFRDETESGLEHAMAAKPDRFTAVDTAATDPCLIGFTSGTTGAPKATVHSHRDVMAICNSFPRHVLKATCDDRFIGSPSLAFTYGLGGLLLFPLHVGASTVLLDRGAPSHLARAIGEFKATICFSGPTAYRMIAADREQHDLSSLRECVSAGEALLPVTRKLWKQHTGIDLIDGLGSTEMLHIFISMRGEEGLNRPGAIGRAVPGYRTAVLDEAGQPLPPGEVGRLAVKGPTGCRYLDDERQKDYVREGWNITGDACWADEDGYLYYHARVDDMIVSAGYNISPAEVEDALLAHPAVAECAVVGVPDSERGSLVQAHVVLADGHRPSGQLAEELQKFVKESIAPYKYPRAIEFRAELPRAETGKIQRFRLRAAVGTQEPKEAVSAPGTHGN</sequence>
<dbReference type="Gene3D" id="3.30.300.30">
    <property type="match status" value="1"/>
</dbReference>
<dbReference type="InterPro" id="IPR020845">
    <property type="entry name" value="AMP-binding_CS"/>
</dbReference>
<dbReference type="InterPro" id="IPR025110">
    <property type="entry name" value="AMP-bd_C"/>
</dbReference>
<dbReference type="Proteomes" id="UP001206206">
    <property type="component" value="Unassembled WGS sequence"/>
</dbReference>
<dbReference type="InterPro" id="IPR042099">
    <property type="entry name" value="ANL_N_sf"/>
</dbReference>
<dbReference type="EMBL" id="JANFNH010000028">
    <property type="protein sequence ID" value="MCQ4044506.1"/>
    <property type="molecule type" value="Genomic_DNA"/>
</dbReference>
<feature type="domain" description="AMP-dependent synthetase/ligase" evidence="3">
    <location>
        <begin position="59"/>
        <end position="408"/>
    </location>
</feature>
<proteinExistence type="predicted"/>
<keyword evidence="1" id="KW-0436">Ligase</keyword>
<feature type="compositionally biased region" description="Polar residues" evidence="2">
    <location>
        <begin position="8"/>
        <end position="19"/>
    </location>
</feature>
<gene>
    <name evidence="5" type="ORF">NON19_21355</name>
</gene>
<dbReference type="InterPro" id="IPR000873">
    <property type="entry name" value="AMP-dep_synth/lig_dom"/>
</dbReference>
<evidence type="ECO:0000313" key="5">
    <source>
        <dbReference type="EMBL" id="MCQ4044506.1"/>
    </source>
</evidence>
<dbReference type="Pfam" id="PF00501">
    <property type="entry name" value="AMP-binding"/>
    <property type="match status" value="1"/>
</dbReference>
<dbReference type="Pfam" id="PF13193">
    <property type="entry name" value="AMP-binding_C"/>
    <property type="match status" value="1"/>
</dbReference>